<dbReference type="InterPro" id="IPR043472">
    <property type="entry name" value="Macro_dom-like"/>
</dbReference>
<evidence type="ECO:0000313" key="4">
    <source>
        <dbReference type="Proteomes" id="UP000410492"/>
    </source>
</evidence>
<proteinExistence type="predicted"/>
<accession>A0A653DGS6</accession>
<dbReference type="InterPro" id="IPR054465">
    <property type="entry name" value="Integrase_p58-like_C"/>
</dbReference>
<dbReference type="GO" id="GO:0140291">
    <property type="term" value="P:peptidyl-glutamate ADP-deribosylation"/>
    <property type="evidence" value="ECO:0007669"/>
    <property type="project" value="TreeGrafter"/>
</dbReference>
<dbReference type="PANTHER" id="PTHR12521">
    <property type="entry name" value="PROTEIN C6ORF130"/>
    <property type="match status" value="1"/>
</dbReference>
<keyword evidence="4" id="KW-1185">Reference proteome</keyword>
<evidence type="ECO:0000259" key="2">
    <source>
        <dbReference type="Pfam" id="PF22938"/>
    </source>
</evidence>
<dbReference type="Proteomes" id="UP000410492">
    <property type="component" value="Unassembled WGS sequence"/>
</dbReference>
<organism evidence="3 4">
    <name type="scientific">Callosobruchus maculatus</name>
    <name type="common">Southern cowpea weevil</name>
    <name type="synonym">Pulse bruchid</name>
    <dbReference type="NCBI Taxonomy" id="64391"/>
    <lineage>
        <taxon>Eukaryota</taxon>
        <taxon>Metazoa</taxon>
        <taxon>Ecdysozoa</taxon>
        <taxon>Arthropoda</taxon>
        <taxon>Hexapoda</taxon>
        <taxon>Insecta</taxon>
        <taxon>Pterygota</taxon>
        <taxon>Neoptera</taxon>
        <taxon>Endopterygota</taxon>
        <taxon>Coleoptera</taxon>
        <taxon>Polyphaga</taxon>
        <taxon>Cucujiformia</taxon>
        <taxon>Chrysomeloidea</taxon>
        <taxon>Chrysomelidae</taxon>
        <taxon>Bruchinae</taxon>
        <taxon>Bruchini</taxon>
        <taxon>Callosobruchus</taxon>
    </lineage>
</organism>
<dbReference type="Pfam" id="PF22938">
    <property type="entry name" value="Integrase_p58_C"/>
    <property type="match status" value="1"/>
</dbReference>
<sequence>MFGCKPGDDVAGEDYVTNLRRRMDEAHEKVRHNIRTASDRMKMTYDVGSNETAYQPGDLVWLYNPQERRGLSPKLQSSWEGPYEVVMKINDVIYRIKKANGGKPRVVHFNRLAPFAGDNAEAQVRELQQLHPELNFEDFMATHNGTAKARDLRMSRGIASEFQRLFGQVDELKRQGGRVGQVLELRSDLRRLCYLISKEKSYQKPTYRTVWEALLDLREKLLTANVLKLAIPKLACGRDGLDWRIGRNMLEVLFRFTGIEILVCSWNLRGPTEHRTVDCFFYQTSGCKRGVLCPFRRERFGDETALRRGQSGTEAAWNDYREARKGFKKEWRQRKRTSWREFCGKIDPLPESAKLMKVLSREGREKIGSLKEEDGNWTTSSDESLELLLETHFPGEGTKYTATGPDADQAVHKMDYQMAEDVKGLDVILPWVRVIFRASLVLVHVPAIWREARIVFIPKPGKKDYTAAKSFKPISLTSFLMKTLERMHAYKKGTSTDTALHAPAEKVEKSMTRREVALAEFFDIDGAFDKAKTVTICSSLQARRASATLAALKATCGPRTRAPLVQECAERLEELARLKEVTLISVGLAIESTQERRQEGVQCLLISDEFGTRDDTGREGRKTRLEQTAVKTRANIQETVVDPEKKLKRHQDEAMAGSKSEQKLVVTRLEQRQSVSHTLNNQDQCISEIDTSQKNAEEQLATLHKHIKEQQVKDKMAREELQIHSEGKRGLAAIAPALLDKRSLVVAEPYPYDGKISWDVYFMQFENIARMNNWSNEEKACALTSMLKDSAAVQSLTKEVFVNSPIEIQEYVALRQLVEGIADTEVQRMVKLSSPISLQDAVTKALQIEADIKATRMTRRVRAVEQDAEAEVRATSFIPGTRGASFQRNRVRTSIERAEKFTCWRCGQKGHLRVGWRIQVDKIQADVEKADEYANKMKYMQDTINSMKEQFDRVIKNLVKKNEGSIANLQRQHGVAMRELRADKDRMKQLFASQKWRSMHFQSKFKTNRKNLLKKNEQHEVALRKLNKEVSALKGEIKRLKALNQLKKAERVCDQVKDENTMLKQKINQMEAECEFCKKNLDNAIDKVKRVGIKDESKLRERLAQLEAENKKLKTDLSGEVDDPKKRKKDLCKAR</sequence>
<dbReference type="AlphaFoldDB" id="A0A653DGS6"/>
<reference evidence="3 4" key="1">
    <citation type="submission" date="2019-01" db="EMBL/GenBank/DDBJ databases">
        <authorList>
            <person name="Sayadi A."/>
        </authorList>
    </citation>
    <scope>NUCLEOTIDE SEQUENCE [LARGE SCALE GENOMIC DNA]</scope>
</reference>
<dbReference type="SUPFAM" id="SSF52949">
    <property type="entry name" value="Macro domain-like"/>
    <property type="match status" value="1"/>
</dbReference>
<protein>
    <recommendedName>
        <fullName evidence="2">Integrase p58-like C-terminal domain-containing protein</fullName>
    </recommendedName>
</protein>
<dbReference type="InterPro" id="IPR050892">
    <property type="entry name" value="ADP-ribose_metab_enzymes"/>
</dbReference>
<name>A0A653DGS6_CALMS</name>
<dbReference type="PANTHER" id="PTHR12521:SF0">
    <property type="entry name" value="ADP-RIBOSE GLYCOHYDROLASE OARD1"/>
    <property type="match status" value="1"/>
</dbReference>
<evidence type="ECO:0000256" key="1">
    <source>
        <dbReference type="SAM" id="MobiDB-lite"/>
    </source>
</evidence>
<evidence type="ECO:0000313" key="3">
    <source>
        <dbReference type="EMBL" id="VEN59224.1"/>
    </source>
</evidence>
<dbReference type="EMBL" id="CAACVG010011949">
    <property type="protein sequence ID" value="VEN59224.1"/>
    <property type="molecule type" value="Genomic_DNA"/>
</dbReference>
<dbReference type="Gene3D" id="3.40.220.10">
    <property type="entry name" value="Leucine Aminopeptidase, subunit E, domain 1"/>
    <property type="match status" value="1"/>
</dbReference>
<feature type="region of interest" description="Disordered" evidence="1">
    <location>
        <begin position="1114"/>
        <end position="1135"/>
    </location>
</feature>
<feature type="domain" description="Integrase p58-like C-terminal" evidence="2">
    <location>
        <begin position="81"/>
        <end position="114"/>
    </location>
</feature>
<dbReference type="OrthoDB" id="2155246at2759"/>
<gene>
    <name evidence="3" type="ORF">CALMAC_LOCUS17332</name>
</gene>